<dbReference type="EC" id="2.7.13.3" evidence="3"/>
<evidence type="ECO:0000256" key="8">
    <source>
        <dbReference type="ARBA" id="ARBA00039401"/>
    </source>
</evidence>
<proteinExistence type="predicted"/>
<keyword evidence="6" id="KW-0418">Kinase</keyword>
<dbReference type="GO" id="GO:0000156">
    <property type="term" value="F:phosphorelay response regulator activity"/>
    <property type="evidence" value="ECO:0007669"/>
    <property type="project" value="TreeGrafter"/>
</dbReference>
<evidence type="ECO:0000256" key="3">
    <source>
        <dbReference type="ARBA" id="ARBA00012438"/>
    </source>
</evidence>
<dbReference type="Gene3D" id="3.30.450.40">
    <property type="match status" value="1"/>
</dbReference>
<feature type="domain" description="Histidine kinase" evidence="9">
    <location>
        <begin position="195"/>
        <end position="407"/>
    </location>
</feature>
<dbReference type="PRINTS" id="PR00344">
    <property type="entry name" value="BCTRLSENSOR"/>
</dbReference>
<dbReference type="Pfam" id="PF00512">
    <property type="entry name" value="HisKA"/>
    <property type="match status" value="1"/>
</dbReference>
<dbReference type="CDD" id="cd00082">
    <property type="entry name" value="HisKA"/>
    <property type="match status" value="1"/>
</dbReference>
<dbReference type="OrthoDB" id="9806130at2"/>
<dbReference type="InterPro" id="IPR029016">
    <property type="entry name" value="GAF-like_dom_sf"/>
</dbReference>
<comment type="subcellular location">
    <subcellularLocation>
        <location evidence="2">Cell membrane</location>
    </subcellularLocation>
</comment>
<evidence type="ECO:0000256" key="4">
    <source>
        <dbReference type="ARBA" id="ARBA00022553"/>
    </source>
</evidence>
<gene>
    <name evidence="10" type="ORF">FHX34_1021009</name>
</gene>
<evidence type="ECO:0000313" key="11">
    <source>
        <dbReference type="Proteomes" id="UP000320239"/>
    </source>
</evidence>
<sequence length="408" mass="44392">MTPIPPTDKRAQATAALARYHLFDGPPEPDLQAVVELAAQLCQVPISILFVIDAEHQHQVAAVGIDTAMCRREDSMCSVAMVTPEPMYVEDARADPRFVANPFVTGQFQRFRFYGSTQLRAPDGFVLGTLCVFDEVPRVLGEQQRAALDRLARMAVDVLELRRHGFLVADLLRQHQRTRAALEGTNETLRHFAAQLAHDLRSPLTGILAYTAELRLMPTVNADADASWCTDRVSAAALRMGTLIDDVLAQATAANAGDPVDVDLAEITRQVLDDLAVQIMEADAEVTVGELPTVPGDRTQWHILLQNLIGNAVKYRHPQRRCQITVTATTDPAWYRVCVADNGIGIPADQREQVTRPFTRLNPGHSPGHGIGLSTCTRLVHTHGGRLQIGDTPGGGATVCITIPTGTG</sequence>
<dbReference type="SMART" id="SM00387">
    <property type="entry name" value="HATPase_c"/>
    <property type="match status" value="1"/>
</dbReference>
<keyword evidence="7" id="KW-0902">Two-component regulatory system</keyword>
<evidence type="ECO:0000256" key="6">
    <source>
        <dbReference type="ARBA" id="ARBA00022777"/>
    </source>
</evidence>
<dbReference type="EMBL" id="VIWY01000002">
    <property type="protein sequence ID" value="TWG24453.1"/>
    <property type="molecule type" value="Genomic_DNA"/>
</dbReference>
<dbReference type="Proteomes" id="UP000320239">
    <property type="component" value="Unassembled WGS sequence"/>
</dbReference>
<evidence type="ECO:0000256" key="7">
    <source>
        <dbReference type="ARBA" id="ARBA00023012"/>
    </source>
</evidence>
<dbReference type="Gene3D" id="1.10.287.130">
    <property type="match status" value="1"/>
</dbReference>
<evidence type="ECO:0000259" key="9">
    <source>
        <dbReference type="PROSITE" id="PS50109"/>
    </source>
</evidence>
<organism evidence="10 11">
    <name type="scientific">Actinoplanes teichomyceticus</name>
    <dbReference type="NCBI Taxonomy" id="1867"/>
    <lineage>
        <taxon>Bacteria</taxon>
        <taxon>Bacillati</taxon>
        <taxon>Actinomycetota</taxon>
        <taxon>Actinomycetes</taxon>
        <taxon>Micromonosporales</taxon>
        <taxon>Micromonosporaceae</taxon>
        <taxon>Actinoplanes</taxon>
    </lineage>
</organism>
<dbReference type="InterPro" id="IPR005467">
    <property type="entry name" value="His_kinase_dom"/>
</dbReference>
<dbReference type="Gene3D" id="3.30.565.10">
    <property type="entry name" value="Histidine kinase-like ATPase, C-terminal domain"/>
    <property type="match status" value="1"/>
</dbReference>
<comment type="caution">
    <text evidence="10">The sequence shown here is derived from an EMBL/GenBank/DDBJ whole genome shotgun (WGS) entry which is preliminary data.</text>
</comment>
<evidence type="ECO:0000313" key="10">
    <source>
        <dbReference type="EMBL" id="TWG24453.1"/>
    </source>
</evidence>
<dbReference type="RefSeq" id="WP_122977560.1">
    <property type="nucleotide sequence ID" value="NZ_BOMX01000070.1"/>
</dbReference>
<dbReference type="PANTHER" id="PTHR42878">
    <property type="entry name" value="TWO-COMPONENT HISTIDINE KINASE"/>
    <property type="match status" value="1"/>
</dbReference>
<dbReference type="Pfam" id="PF02518">
    <property type="entry name" value="HATPase_c"/>
    <property type="match status" value="1"/>
</dbReference>
<accession>A0A561WKT8</accession>
<dbReference type="PROSITE" id="PS50109">
    <property type="entry name" value="HIS_KIN"/>
    <property type="match status" value="1"/>
</dbReference>
<dbReference type="Pfam" id="PF01590">
    <property type="entry name" value="GAF"/>
    <property type="match status" value="1"/>
</dbReference>
<dbReference type="InterPro" id="IPR003018">
    <property type="entry name" value="GAF"/>
</dbReference>
<name>A0A561WKT8_ACTTI</name>
<evidence type="ECO:0000256" key="1">
    <source>
        <dbReference type="ARBA" id="ARBA00000085"/>
    </source>
</evidence>
<keyword evidence="5" id="KW-0808">Transferase</keyword>
<dbReference type="GO" id="GO:0007234">
    <property type="term" value="P:osmosensory signaling via phosphorelay pathway"/>
    <property type="evidence" value="ECO:0007669"/>
    <property type="project" value="TreeGrafter"/>
</dbReference>
<dbReference type="SUPFAM" id="SSF47384">
    <property type="entry name" value="Homodimeric domain of signal transducing histidine kinase"/>
    <property type="match status" value="1"/>
</dbReference>
<keyword evidence="11" id="KW-1185">Reference proteome</keyword>
<dbReference type="GO" id="GO:0005886">
    <property type="term" value="C:plasma membrane"/>
    <property type="evidence" value="ECO:0007669"/>
    <property type="project" value="UniProtKB-SubCell"/>
</dbReference>
<dbReference type="GO" id="GO:0000155">
    <property type="term" value="F:phosphorelay sensor kinase activity"/>
    <property type="evidence" value="ECO:0007669"/>
    <property type="project" value="InterPro"/>
</dbReference>
<dbReference type="SMART" id="SM00388">
    <property type="entry name" value="HisKA"/>
    <property type="match status" value="1"/>
</dbReference>
<dbReference type="GO" id="GO:0030295">
    <property type="term" value="F:protein kinase activator activity"/>
    <property type="evidence" value="ECO:0007669"/>
    <property type="project" value="TreeGrafter"/>
</dbReference>
<dbReference type="InterPro" id="IPR003594">
    <property type="entry name" value="HATPase_dom"/>
</dbReference>
<comment type="catalytic activity">
    <reaction evidence="1">
        <text>ATP + protein L-histidine = ADP + protein N-phospho-L-histidine.</text>
        <dbReference type="EC" id="2.7.13.3"/>
    </reaction>
</comment>
<dbReference type="PANTHER" id="PTHR42878:SF15">
    <property type="entry name" value="BACTERIOPHYTOCHROME"/>
    <property type="match status" value="1"/>
</dbReference>
<dbReference type="InterPro" id="IPR050351">
    <property type="entry name" value="BphY/WalK/GraS-like"/>
</dbReference>
<keyword evidence="4" id="KW-0597">Phosphoprotein</keyword>
<evidence type="ECO:0000256" key="2">
    <source>
        <dbReference type="ARBA" id="ARBA00004236"/>
    </source>
</evidence>
<dbReference type="InterPro" id="IPR036097">
    <property type="entry name" value="HisK_dim/P_sf"/>
</dbReference>
<dbReference type="SUPFAM" id="SSF55781">
    <property type="entry name" value="GAF domain-like"/>
    <property type="match status" value="1"/>
</dbReference>
<protein>
    <recommendedName>
        <fullName evidence="8">Sensor-like histidine kinase SenX3</fullName>
        <ecNumber evidence="3">2.7.13.3</ecNumber>
    </recommendedName>
</protein>
<dbReference type="InterPro" id="IPR036890">
    <property type="entry name" value="HATPase_C_sf"/>
</dbReference>
<dbReference type="InterPro" id="IPR004358">
    <property type="entry name" value="Sig_transdc_His_kin-like_C"/>
</dbReference>
<dbReference type="AlphaFoldDB" id="A0A561WKT8"/>
<dbReference type="InterPro" id="IPR003661">
    <property type="entry name" value="HisK_dim/P_dom"/>
</dbReference>
<reference evidence="10 11" key="1">
    <citation type="submission" date="2019-06" db="EMBL/GenBank/DDBJ databases">
        <title>Sequencing the genomes of 1000 actinobacteria strains.</title>
        <authorList>
            <person name="Klenk H.-P."/>
        </authorList>
    </citation>
    <scope>NUCLEOTIDE SEQUENCE [LARGE SCALE GENOMIC DNA]</scope>
    <source>
        <strain evidence="10 11">DSM 43866</strain>
    </source>
</reference>
<dbReference type="SUPFAM" id="SSF55874">
    <property type="entry name" value="ATPase domain of HSP90 chaperone/DNA topoisomerase II/histidine kinase"/>
    <property type="match status" value="1"/>
</dbReference>
<evidence type="ECO:0000256" key="5">
    <source>
        <dbReference type="ARBA" id="ARBA00022679"/>
    </source>
</evidence>